<gene>
    <name evidence="1" type="ORF">F6R98_08880</name>
</gene>
<proteinExistence type="predicted"/>
<accession>A0A5Q0BHX4</accession>
<dbReference type="InParanoid" id="A0A5Q0BHX4"/>
<dbReference type="RefSeq" id="WP_153248718.1">
    <property type="nucleotide sequence ID" value="NZ_CP044205.1"/>
</dbReference>
<protein>
    <submittedName>
        <fullName evidence="1">Uncharacterized protein</fullName>
    </submittedName>
</protein>
<evidence type="ECO:0000313" key="1">
    <source>
        <dbReference type="EMBL" id="QFY42722.1"/>
    </source>
</evidence>
<dbReference type="EMBL" id="CP044205">
    <property type="protein sequence ID" value="QFY42722.1"/>
    <property type="molecule type" value="Genomic_DNA"/>
</dbReference>
<keyword evidence="2" id="KW-1185">Reference proteome</keyword>
<dbReference type="KEGG" id="mmob:F6R98_08880"/>
<sequence>MSLFAPRVKTRHIAWFAAANNDPATQKFSALVVAHLPATAHLERIDIDSDHANITRAAANSVVDWLKALPGD</sequence>
<dbReference type="Proteomes" id="UP000325755">
    <property type="component" value="Chromosome"/>
</dbReference>
<name>A0A5Q0BHX4_9GAMM</name>
<evidence type="ECO:0000313" key="2">
    <source>
        <dbReference type="Proteomes" id="UP000325755"/>
    </source>
</evidence>
<dbReference type="AlphaFoldDB" id="A0A5Q0BHX4"/>
<reference evidence="1 2" key="1">
    <citation type="submission" date="2019-09" db="EMBL/GenBank/DDBJ databases">
        <title>Ecophysiology of the spiral-shaped methanotroph Methylospira mobilis as revealed by the complete genome sequence.</title>
        <authorList>
            <person name="Oshkin I.Y."/>
            <person name="Dedysh S.N."/>
            <person name="Miroshnikov K."/>
            <person name="Danilova O.V."/>
            <person name="Hakobyan A."/>
            <person name="Liesack W."/>
        </authorList>
    </citation>
    <scope>NUCLEOTIDE SEQUENCE [LARGE SCALE GENOMIC DNA]</scope>
    <source>
        <strain evidence="1 2">Shm1</strain>
    </source>
</reference>
<organism evidence="1 2">
    <name type="scientific">Candidatus Methylospira mobilis</name>
    <dbReference type="NCBI Taxonomy" id="1808979"/>
    <lineage>
        <taxon>Bacteria</taxon>
        <taxon>Pseudomonadati</taxon>
        <taxon>Pseudomonadota</taxon>
        <taxon>Gammaproteobacteria</taxon>
        <taxon>Methylococcales</taxon>
        <taxon>Methylococcaceae</taxon>
        <taxon>Candidatus Methylospira</taxon>
    </lineage>
</organism>